<feature type="compositionally biased region" description="Basic and acidic residues" evidence="2">
    <location>
        <begin position="525"/>
        <end position="539"/>
    </location>
</feature>
<sequence length="1523" mass="170861">MSSSPSPRKTNARNGVMLRLHPRGPPPLHMSHAPPPPGASAGYPYASVPLRSRMSPRQVKLQRMELPVSPPYTIAIPLRDQVATKFRHELFQFHQLLRDAIETSHHEQQQHADGKRSARLARDRRLLELLTSDRGDAVLKEFFVQWRRYLKNKRVAEDPSPIDEEDDGTMLWNVLETFFANLPLVVSESDADGASSPKAYLRYVDSLNSLRDLLASLLFKRSTHSRNDTIDGDSDEESDCGLQSSIGLGFGLNFSAKPGNVRSSPRSTRQAAPTQRPKDCTPFYLYCQQLENELELLRRRVPHRRPRSPGVVAGILGDAGLLQDNTVMLLLDFWGLPHEERLAFFCQIASQASEQDASAILHVFLDNCTTQTFLQVWEALQQSPQFQKMLREAKLQLDPAPNDGAEASTTAAHDDENKADEPGREKPVVWRGSSRRGLAKRRDRRSTRFVDLNGITEAYDFHEDGEENSDEDEDEDKVKSNPADTHRDSPRFQKITIRERGRLSLSDVNDHPDEENHSGRRGSFHRSDRSRRQLKTPVDRESMPLLDLLHHDLTEIIKMEDGPDAHTMDAVWQLLEALDGRRMHDSRSGFHRRHIPVTASAAVVQPQPQQQVPNPRAALRTPLSAEQQFLMKLDQLQSMLSTLVDVRVHTMSTDTITGAFRRIPILTKLFTALSGASLGAAGVDTASGGMSKVVSDHGKTEYLANSWQAGDSKDKVLTPLPVTPQKPITQEEDIVREDVEAMGLLLVKFSKFVRSLAPLVDYEDSAPSSENRSDDVLLVMDLADKLENAGALAEVPLVLGGGGGKRRLSLAADRELPIILAVQSLARGNDLEDVARLIATAIEARMTRVQVAVAETKFNSEEEDITISLEEDEEEMKMEEDEEVMKIVRSLRRSSGKAAQDQETRDQIQFQKTQGRAVQQHLSDDENATLRSGKGDIPANIKNASATRGIKLFSVDILFRIINQLYRDNYEGVVSTLQYGNRRMEFSEFIYDWHIRKYGLKALAQRHLLKLIQSLRTHEKKVFQCQLCLRFMGIQISSSFHLFMSYYAPTSVCSAVFLDSFHEHKFVLGLLSRWSLGTFLGSSKHRIEIPNREFKIRMAIAISTVQEALRERFGAYARGMDALAERIRAKALPRDEEFIRENDLLILCVEEFGSQRALLEKVLGAVYLAGDINGDGSLEFDEFASVVTHLSPTVDDRFMQKVFEAAHDYSKPNRISFARFLDVILLERVLNPAPLLAKTKTAAASGTGGTTSAVSGGSSHPRNSTIKTSGLVEQEELNQFELLRETWTHDREAVQQVLHTSMTHAPTAKTLSFRVAFLDQLLSRRVDAKTAWLCHRQIMREIARYQHLDADQVAGLRSKELQFKKTVRAIRNAQWLRTIFAVPSANLDTTGDEAAITDVSDADGLEPPASYTAAVQLSLDEQATGTTNVADVAALENELRETFIERADEGAIEDYMAAMQHLRRVSISQQSLQLLLESREELSVLRTEGTLPEGNEENDTEDDDDESKEGEAEYPYDGEEVVS</sequence>
<dbReference type="PANTHER" id="PTHR34894">
    <property type="entry name" value="SAM-DEPENDENT METHYLTRANSFERASE RSMI, CONSERVED SITE"/>
    <property type="match status" value="1"/>
</dbReference>
<feature type="compositionally biased region" description="Acidic residues" evidence="2">
    <location>
        <begin position="463"/>
        <end position="475"/>
    </location>
</feature>
<dbReference type="EMBL" id="QXFT01000503">
    <property type="protein sequence ID" value="KAE9342165.1"/>
    <property type="molecule type" value="Genomic_DNA"/>
</dbReference>
<dbReference type="InterPro" id="IPR002048">
    <property type="entry name" value="EF_hand_dom"/>
</dbReference>
<feature type="domain" description="EF-hand" evidence="3">
    <location>
        <begin position="1158"/>
        <end position="1193"/>
    </location>
</feature>
<organism evidence="4 5">
    <name type="scientific">Phytophthora rubi</name>
    <dbReference type="NCBI Taxonomy" id="129364"/>
    <lineage>
        <taxon>Eukaryota</taxon>
        <taxon>Sar</taxon>
        <taxon>Stramenopiles</taxon>
        <taxon>Oomycota</taxon>
        <taxon>Peronosporomycetes</taxon>
        <taxon>Peronosporales</taxon>
        <taxon>Peronosporaceae</taxon>
        <taxon>Phytophthora</taxon>
    </lineage>
</organism>
<dbReference type="PROSITE" id="PS50222">
    <property type="entry name" value="EF_HAND_2"/>
    <property type="match status" value="1"/>
</dbReference>
<dbReference type="InterPro" id="IPR018247">
    <property type="entry name" value="EF_Hand_1_Ca_BS"/>
</dbReference>
<dbReference type="PANTHER" id="PTHR34894:SF5">
    <property type="entry name" value="EF-HAND DOMAIN-CONTAINING PROTEIN"/>
    <property type="match status" value="1"/>
</dbReference>
<evidence type="ECO:0000313" key="4">
    <source>
        <dbReference type="EMBL" id="KAE9342165.1"/>
    </source>
</evidence>
<feature type="compositionally biased region" description="Low complexity" evidence="2">
    <location>
        <begin position="1240"/>
        <end position="1259"/>
    </location>
</feature>
<feature type="compositionally biased region" description="Basic and acidic residues" evidence="2">
    <location>
        <begin position="476"/>
        <end position="518"/>
    </location>
</feature>
<feature type="compositionally biased region" description="Pro residues" evidence="2">
    <location>
        <begin position="23"/>
        <end position="38"/>
    </location>
</feature>
<feature type="compositionally biased region" description="Basic residues" evidence="2">
    <location>
        <begin position="433"/>
        <end position="445"/>
    </location>
</feature>
<evidence type="ECO:0000313" key="5">
    <source>
        <dbReference type="Proteomes" id="UP000434957"/>
    </source>
</evidence>
<comment type="caution">
    <text evidence="4">The sequence shown here is derived from an EMBL/GenBank/DDBJ whole genome shotgun (WGS) entry which is preliminary data.</text>
</comment>
<feature type="region of interest" description="Disordered" evidence="2">
    <location>
        <begin position="1"/>
        <end position="45"/>
    </location>
</feature>
<dbReference type="PROSITE" id="PS00018">
    <property type="entry name" value="EF_HAND_1"/>
    <property type="match status" value="1"/>
</dbReference>
<protein>
    <recommendedName>
        <fullName evidence="3">EF-hand domain-containing protein</fullName>
    </recommendedName>
</protein>
<feature type="region of interest" description="Disordered" evidence="2">
    <location>
        <begin position="1240"/>
        <end position="1269"/>
    </location>
</feature>
<keyword evidence="5" id="KW-1185">Reference proteome</keyword>
<accession>A0A6A4FMF3</accession>
<dbReference type="SUPFAM" id="SSF47473">
    <property type="entry name" value="EF-hand"/>
    <property type="match status" value="1"/>
</dbReference>
<name>A0A6A4FMF3_9STRA</name>
<evidence type="ECO:0000256" key="1">
    <source>
        <dbReference type="ARBA" id="ARBA00022837"/>
    </source>
</evidence>
<feature type="region of interest" description="Disordered" evidence="2">
    <location>
        <begin position="399"/>
        <end position="445"/>
    </location>
</feature>
<feature type="compositionally biased region" description="Acidic residues" evidence="2">
    <location>
        <begin position="1494"/>
        <end position="1523"/>
    </location>
</feature>
<feature type="compositionally biased region" description="Polar residues" evidence="2">
    <location>
        <begin position="1"/>
        <end position="13"/>
    </location>
</feature>
<feature type="region of interest" description="Disordered" evidence="2">
    <location>
        <begin position="1483"/>
        <end position="1523"/>
    </location>
</feature>
<dbReference type="InterPro" id="IPR011992">
    <property type="entry name" value="EF-hand-dom_pair"/>
</dbReference>
<gene>
    <name evidence="4" type="ORF">PR003_g9619</name>
</gene>
<dbReference type="Proteomes" id="UP000434957">
    <property type="component" value="Unassembled WGS sequence"/>
</dbReference>
<reference evidence="4 5" key="1">
    <citation type="submission" date="2018-08" db="EMBL/GenBank/DDBJ databases">
        <title>Genomic investigation of the strawberry pathogen Phytophthora fragariae indicates pathogenicity is determined by transcriptional variation in three key races.</title>
        <authorList>
            <person name="Adams T.M."/>
            <person name="Armitage A.D."/>
            <person name="Sobczyk M.K."/>
            <person name="Bates H.J."/>
            <person name="Dunwell J.M."/>
            <person name="Nellist C.F."/>
            <person name="Harrison R.J."/>
        </authorList>
    </citation>
    <scope>NUCLEOTIDE SEQUENCE [LARGE SCALE GENOMIC DNA]</scope>
    <source>
        <strain evidence="4 5">SCRP333</strain>
    </source>
</reference>
<evidence type="ECO:0000259" key="3">
    <source>
        <dbReference type="PROSITE" id="PS50222"/>
    </source>
</evidence>
<keyword evidence="1" id="KW-0106">Calcium</keyword>
<evidence type="ECO:0000256" key="2">
    <source>
        <dbReference type="SAM" id="MobiDB-lite"/>
    </source>
</evidence>
<proteinExistence type="predicted"/>
<dbReference type="GO" id="GO:0005509">
    <property type="term" value="F:calcium ion binding"/>
    <property type="evidence" value="ECO:0007669"/>
    <property type="project" value="InterPro"/>
</dbReference>
<feature type="compositionally biased region" description="Basic and acidic residues" evidence="2">
    <location>
        <begin position="412"/>
        <end position="428"/>
    </location>
</feature>
<feature type="region of interest" description="Disordered" evidence="2">
    <location>
        <begin position="459"/>
        <end position="539"/>
    </location>
</feature>